<dbReference type="Pfam" id="PF08338">
    <property type="entry name" value="DUF1731"/>
    <property type="match status" value="1"/>
</dbReference>
<accession>A0A7J5B9E5</accession>
<reference evidence="3 4" key="1">
    <citation type="submission" date="2019-09" db="EMBL/GenBank/DDBJ databases">
        <title>Phylogeny of genus Pseudoclavibacter and closely related genus.</title>
        <authorList>
            <person name="Li Y."/>
        </authorList>
    </citation>
    <scope>NUCLEOTIDE SEQUENCE [LARGE SCALE GENOMIC DNA]</scope>
    <source>
        <strain evidence="3 4">KCTC 13959</strain>
    </source>
</reference>
<dbReference type="InterPro" id="IPR001509">
    <property type="entry name" value="Epimerase_deHydtase"/>
</dbReference>
<name>A0A7J5B9E5_9MICO</name>
<evidence type="ECO:0000313" key="3">
    <source>
        <dbReference type="EMBL" id="KAB1641186.1"/>
    </source>
</evidence>
<dbReference type="Proteomes" id="UP000433493">
    <property type="component" value="Unassembled WGS sequence"/>
</dbReference>
<comment type="caution">
    <text evidence="3">The sequence shown here is derived from an EMBL/GenBank/DDBJ whole genome shotgun (WGS) entry which is preliminary data.</text>
</comment>
<feature type="domain" description="NAD-dependent epimerase/dehydratase" evidence="1">
    <location>
        <begin position="5"/>
        <end position="122"/>
    </location>
</feature>
<keyword evidence="4" id="KW-1185">Reference proteome</keyword>
<gene>
    <name evidence="3" type="ORF">F8O05_13220</name>
</gene>
<feature type="domain" description="DUF1731" evidence="2">
    <location>
        <begin position="271"/>
        <end position="318"/>
    </location>
</feature>
<evidence type="ECO:0000259" key="2">
    <source>
        <dbReference type="Pfam" id="PF08338"/>
    </source>
</evidence>
<dbReference type="InterPro" id="IPR013549">
    <property type="entry name" value="DUF1731"/>
</dbReference>
<dbReference type="PANTHER" id="PTHR11092:SF0">
    <property type="entry name" value="EPIMERASE FAMILY PROTEIN SDR39U1"/>
    <property type="match status" value="1"/>
</dbReference>
<dbReference type="RefSeq" id="WP_158053223.1">
    <property type="nucleotide sequence ID" value="NZ_WBKB01000010.1"/>
</dbReference>
<dbReference type="EMBL" id="WBKB01000010">
    <property type="protein sequence ID" value="KAB1641186.1"/>
    <property type="molecule type" value="Genomic_DNA"/>
</dbReference>
<sequence length="322" mass="35208">MTRAVLAGGSGFIGGILADRLREDGYDLIRIGRNGPDVRWGDAAAIRDAVDGAELVVNLAGKSVNCRYTDTNRQELLRSRTETTRELAEAIAEAAHPPKLWLNASTATIYRYAMDGPQTESSGQLGEGFSVDIAKAWEREFFGPELPDTRRVALRMAIVLGDGPATGMLVNLARFGLGGPQLDHGWFGHRRYRGIGEHASGSGAAPAHNSAGRQMFSWIHVADVVHAIEFIRDHEEIEGPVNLSTPNPSDNRTLMRELRAAVGMPFGLPAPRAILEPAMWLLRTEPELVLKSRWVAPERLVDAGFEFAYPELRPAIQQVVNG</sequence>
<dbReference type="Gene3D" id="3.40.50.720">
    <property type="entry name" value="NAD(P)-binding Rossmann-like Domain"/>
    <property type="match status" value="1"/>
</dbReference>
<proteinExistence type="predicted"/>
<dbReference type="Pfam" id="PF01370">
    <property type="entry name" value="Epimerase"/>
    <property type="match status" value="1"/>
</dbReference>
<evidence type="ECO:0000259" key="1">
    <source>
        <dbReference type="Pfam" id="PF01370"/>
    </source>
</evidence>
<dbReference type="AlphaFoldDB" id="A0A7J5B9E5"/>
<organism evidence="3 4">
    <name type="scientific">Gulosibacter chungangensis</name>
    <dbReference type="NCBI Taxonomy" id="979746"/>
    <lineage>
        <taxon>Bacteria</taxon>
        <taxon>Bacillati</taxon>
        <taxon>Actinomycetota</taxon>
        <taxon>Actinomycetes</taxon>
        <taxon>Micrococcales</taxon>
        <taxon>Microbacteriaceae</taxon>
        <taxon>Gulosibacter</taxon>
    </lineage>
</organism>
<dbReference type="InterPro" id="IPR036291">
    <property type="entry name" value="NAD(P)-bd_dom_sf"/>
</dbReference>
<dbReference type="OrthoDB" id="9801773at2"/>
<evidence type="ECO:0000313" key="4">
    <source>
        <dbReference type="Proteomes" id="UP000433493"/>
    </source>
</evidence>
<dbReference type="PANTHER" id="PTHR11092">
    <property type="entry name" value="SUGAR NUCLEOTIDE EPIMERASE RELATED"/>
    <property type="match status" value="1"/>
</dbReference>
<protein>
    <submittedName>
        <fullName evidence="3">DUF1731 domain-containing protein</fullName>
    </submittedName>
</protein>
<dbReference type="SUPFAM" id="SSF51735">
    <property type="entry name" value="NAD(P)-binding Rossmann-fold domains"/>
    <property type="match status" value="1"/>
</dbReference>